<evidence type="ECO:0000313" key="5">
    <source>
        <dbReference type="EMBL" id="KAE9015285.1"/>
    </source>
</evidence>
<dbReference type="Proteomes" id="UP000440732">
    <property type="component" value="Unassembled WGS sequence"/>
</dbReference>
<evidence type="ECO:0000313" key="11">
    <source>
        <dbReference type="EMBL" id="KAE9338406.1"/>
    </source>
</evidence>
<reference evidence="12 13" key="1">
    <citation type="submission" date="2018-08" db="EMBL/GenBank/DDBJ databases">
        <title>Genomic investigation of the strawberry pathogen Phytophthora fragariae indicates pathogenicity is determined by transcriptional variation in three key races.</title>
        <authorList>
            <person name="Adams T.M."/>
            <person name="Armitage A.D."/>
            <person name="Sobczyk M.K."/>
            <person name="Bates H.J."/>
            <person name="Dunwell J.M."/>
            <person name="Nellist C.F."/>
            <person name="Harrison R.J."/>
        </authorList>
    </citation>
    <scope>NUCLEOTIDE SEQUENCE [LARGE SCALE GENOMIC DNA]</scope>
    <source>
        <strain evidence="10 14">A4</strain>
        <strain evidence="9 15">BC-1</strain>
        <strain evidence="8 13">NOV-27</strain>
        <strain evidence="7 16">NOV-5</strain>
        <strain evidence="6 17">NOV-71</strain>
        <strain evidence="11 19">NOV-77</strain>
        <strain evidence="4 12">NOV-9</strain>
        <strain evidence="5 18">SCRP245</strain>
    </source>
</reference>
<dbReference type="Proteomes" id="UP000486351">
    <property type="component" value="Unassembled WGS sequence"/>
</dbReference>
<protein>
    <recommendedName>
        <fullName evidence="3">BHLH domain-containing protein</fullName>
    </recommendedName>
</protein>
<dbReference type="InterPro" id="IPR036638">
    <property type="entry name" value="HLH_DNA-bd_sf"/>
</dbReference>
<dbReference type="SUPFAM" id="SSF47459">
    <property type="entry name" value="HLH, helix-loop-helix DNA-binding domain"/>
    <property type="match status" value="1"/>
</dbReference>
<dbReference type="AlphaFoldDB" id="A0A6A3EQD0"/>
<dbReference type="GO" id="GO:0046983">
    <property type="term" value="F:protein dimerization activity"/>
    <property type="evidence" value="ECO:0007669"/>
    <property type="project" value="InterPro"/>
</dbReference>
<keyword evidence="1" id="KW-0175">Coiled coil</keyword>
<gene>
    <name evidence="10" type="ORF">PF001_g12225</name>
    <name evidence="9" type="ORF">PF002_g14704</name>
    <name evidence="8" type="ORF">PF005_g13255</name>
    <name evidence="7" type="ORF">PF006_g12222</name>
    <name evidence="6" type="ORF">PF007_g13553</name>
    <name evidence="11" type="ORF">PF008_g12084</name>
    <name evidence="4" type="ORF">PF009_g14282</name>
    <name evidence="5" type="ORF">PF011_g7693</name>
</gene>
<evidence type="ECO:0000313" key="9">
    <source>
        <dbReference type="EMBL" id="KAE9224397.1"/>
    </source>
</evidence>
<dbReference type="EMBL" id="QXGE01000672">
    <property type="protein sequence ID" value="KAE9306228.1"/>
    <property type="molecule type" value="Genomic_DNA"/>
</dbReference>
<evidence type="ECO:0000313" key="14">
    <source>
        <dbReference type="Proteomes" id="UP000437068"/>
    </source>
</evidence>
<evidence type="ECO:0000313" key="8">
    <source>
        <dbReference type="EMBL" id="KAE9205813.1"/>
    </source>
</evidence>
<dbReference type="Proteomes" id="UP000437068">
    <property type="component" value="Unassembled WGS sequence"/>
</dbReference>
<dbReference type="Proteomes" id="UP000429523">
    <property type="component" value="Unassembled WGS sequence"/>
</dbReference>
<evidence type="ECO:0000313" key="15">
    <source>
        <dbReference type="Proteomes" id="UP000440367"/>
    </source>
</evidence>
<evidence type="ECO:0000313" key="12">
    <source>
        <dbReference type="Proteomes" id="UP000429523"/>
    </source>
</evidence>
<dbReference type="EMBL" id="QXGA01000677">
    <property type="protein sequence ID" value="KAE9142686.1"/>
    <property type="molecule type" value="Genomic_DNA"/>
</dbReference>
<feature type="compositionally biased region" description="Basic and acidic residues" evidence="2">
    <location>
        <begin position="1"/>
        <end position="19"/>
    </location>
</feature>
<evidence type="ECO:0000256" key="2">
    <source>
        <dbReference type="SAM" id="MobiDB-lite"/>
    </source>
</evidence>
<keyword evidence="13" id="KW-1185">Reference proteome</keyword>
<evidence type="ECO:0000313" key="18">
    <source>
        <dbReference type="Proteomes" id="UP000460718"/>
    </source>
</evidence>
<evidence type="ECO:0000313" key="17">
    <source>
        <dbReference type="Proteomes" id="UP000441208"/>
    </source>
</evidence>
<dbReference type="Proteomes" id="UP000440367">
    <property type="component" value="Unassembled WGS sequence"/>
</dbReference>
<dbReference type="Gene3D" id="4.10.280.10">
    <property type="entry name" value="Helix-loop-helix DNA-binding domain"/>
    <property type="match status" value="1"/>
</dbReference>
<feature type="domain" description="BHLH" evidence="3">
    <location>
        <begin position="104"/>
        <end position="156"/>
    </location>
</feature>
<feature type="region of interest" description="Disordered" evidence="2">
    <location>
        <begin position="300"/>
        <end position="335"/>
    </location>
</feature>
<dbReference type="OrthoDB" id="200651at2759"/>
<sequence>MRYDQQQHQHQQQGDDRPKLFMPPMHNMSMHAPPQHDYNHLMHQHAPQQQQQQHAIKYETGAHYYHPHHPAPPPAPLLHVSSSAYQPPPQLTPSAGSSPAAKKRSREDLNLKEKQRMFKLNESIAQLKTLLDDAGVQTKKSKQSILDNTVHLVEKMQSDLLIANQKAERAERQADSFRAKGLKAGSAKADRLLRSCFEKTSTPRVVLDLGFKTVAFNAAFAKFAGVAEPALKKKKTLRPYLCADKETLDRVVDKTRDSKQSRSVLVKAGGKTVNLVVAALTDDSGEVVNIEFSLIPMDAMEQPTTKRQTTGVAKDPTGGDGKKKKKGPTGFDVQL</sequence>
<proteinExistence type="predicted"/>
<name>A0A6A3EQD0_9STRA</name>
<feature type="region of interest" description="Disordered" evidence="2">
    <location>
        <begin position="63"/>
        <end position="106"/>
    </location>
</feature>
<dbReference type="Proteomes" id="UP000433483">
    <property type="component" value="Unassembled WGS sequence"/>
</dbReference>
<dbReference type="EMBL" id="QXFZ01000751">
    <property type="protein sequence ID" value="KAE9106025.1"/>
    <property type="molecule type" value="Genomic_DNA"/>
</dbReference>
<evidence type="ECO:0000313" key="13">
    <source>
        <dbReference type="Proteomes" id="UP000433483"/>
    </source>
</evidence>
<feature type="region of interest" description="Disordered" evidence="2">
    <location>
        <begin position="1"/>
        <end position="38"/>
    </location>
</feature>
<dbReference type="Proteomes" id="UP000460718">
    <property type="component" value="Unassembled WGS sequence"/>
</dbReference>
<accession>A0A6A3EQD0</accession>
<dbReference type="Pfam" id="PF00010">
    <property type="entry name" value="HLH"/>
    <property type="match status" value="1"/>
</dbReference>
<feature type="coiled-coil region" evidence="1">
    <location>
        <begin position="153"/>
        <end position="180"/>
    </location>
</feature>
<dbReference type="Gene3D" id="3.30.450.20">
    <property type="entry name" value="PAS domain"/>
    <property type="match status" value="1"/>
</dbReference>
<organism evidence="4 12">
    <name type="scientific">Phytophthora fragariae</name>
    <dbReference type="NCBI Taxonomy" id="53985"/>
    <lineage>
        <taxon>Eukaryota</taxon>
        <taxon>Sar</taxon>
        <taxon>Stramenopiles</taxon>
        <taxon>Oomycota</taxon>
        <taxon>Peronosporomycetes</taxon>
        <taxon>Peronosporales</taxon>
        <taxon>Peronosporaceae</taxon>
        <taxon>Phytophthora</taxon>
    </lineage>
</organism>
<evidence type="ECO:0000313" key="4">
    <source>
        <dbReference type="EMBL" id="KAE8935774.1"/>
    </source>
</evidence>
<dbReference type="EMBL" id="QXFY01000668">
    <property type="protein sequence ID" value="KAE9338406.1"/>
    <property type="molecule type" value="Genomic_DNA"/>
</dbReference>
<dbReference type="EMBL" id="QXGF01000773">
    <property type="protein sequence ID" value="KAE8935774.1"/>
    <property type="molecule type" value="Genomic_DNA"/>
</dbReference>
<dbReference type="EMBL" id="QXFW01000346">
    <property type="protein sequence ID" value="KAE9015285.1"/>
    <property type="molecule type" value="Genomic_DNA"/>
</dbReference>
<comment type="caution">
    <text evidence="4">The sequence shown here is derived from an EMBL/GenBank/DDBJ whole genome shotgun (WGS) entry which is preliminary data.</text>
</comment>
<dbReference type="Proteomes" id="UP000441208">
    <property type="component" value="Unassembled WGS sequence"/>
</dbReference>
<evidence type="ECO:0000259" key="3">
    <source>
        <dbReference type="PROSITE" id="PS50888"/>
    </source>
</evidence>
<dbReference type="PROSITE" id="PS50888">
    <property type="entry name" value="BHLH"/>
    <property type="match status" value="1"/>
</dbReference>
<dbReference type="SMART" id="SM00353">
    <property type="entry name" value="HLH"/>
    <property type="match status" value="1"/>
</dbReference>
<evidence type="ECO:0000313" key="19">
    <source>
        <dbReference type="Proteomes" id="UP000486351"/>
    </source>
</evidence>
<dbReference type="EMBL" id="QXGD01000793">
    <property type="protein sequence ID" value="KAE9224397.1"/>
    <property type="molecule type" value="Genomic_DNA"/>
</dbReference>
<dbReference type="EMBL" id="QXGB01000728">
    <property type="protein sequence ID" value="KAE9205813.1"/>
    <property type="molecule type" value="Genomic_DNA"/>
</dbReference>
<evidence type="ECO:0000313" key="16">
    <source>
        <dbReference type="Proteomes" id="UP000440732"/>
    </source>
</evidence>
<evidence type="ECO:0000313" key="10">
    <source>
        <dbReference type="EMBL" id="KAE9306228.1"/>
    </source>
</evidence>
<feature type="compositionally biased region" description="Polar residues" evidence="2">
    <location>
        <begin position="302"/>
        <end position="311"/>
    </location>
</feature>
<evidence type="ECO:0000313" key="6">
    <source>
        <dbReference type="EMBL" id="KAE9106025.1"/>
    </source>
</evidence>
<evidence type="ECO:0000256" key="1">
    <source>
        <dbReference type="SAM" id="Coils"/>
    </source>
</evidence>
<dbReference type="InterPro" id="IPR011598">
    <property type="entry name" value="bHLH_dom"/>
</dbReference>
<evidence type="ECO:0000313" key="7">
    <source>
        <dbReference type="EMBL" id="KAE9142686.1"/>
    </source>
</evidence>
<dbReference type="CDD" id="cd00083">
    <property type="entry name" value="bHLH_SF"/>
    <property type="match status" value="1"/>
</dbReference>